<reference evidence="3" key="1">
    <citation type="journal article" date="2019" name="Int. J. Syst. Evol. Microbiol.">
        <title>The Global Catalogue of Microorganisms (GCM) 10K type strain sequencing project: providing services to taxonomists for standard genome sequencing and annotation.</title>
        <authorList>
            <consortium name="The Broad Institute Genomics Platform"/>
            <consortium name="The Broad Institute Genome Sequencing Center for Infectious Disease"/>
            <person name="Wu L."/>
            <person name="Ma J."/>
        </authorList>
    </citation>
    <scope>NUCLEOTIDE SEQUENCE [LARGE SCALE GENOMIC DNA]</scope>
    <source>
        <strain evidence="3">KCTC 42986</strain>
    </source>
</reference>
<dbReference type="RefSeq" id="WP_390322539.1">
    <property type="nucleotide sequence ID" value="NZ_JBHRTP010000077.1"/>
</dbReference>
<feature type="compositionally biased region" description="Basic and acidic residues" evidence="1">
    <location>
        <begin position="8"/>
        <end position="18"/>
    </location>
</feature>
<evidence type="ECO:0000313" key="2">
    <source>
        <dbReference type="EMBL" id="MFC3110365.1"/>
    </source>
</evidence>
<organism evidence="2 3">
    <name type="scientific">Undibacterium arcticum</name>
    <dbReference type="NCBI Taxonomy" id="1762892"/>
    <lineage>
        <taxon>Bacteria</taxon>
        <taxon>Pseudomonadati</taxon>
        <taxon>Pseudomonadota</taxon>
        <taxon>Betaproteobacteria</taxon>
        <taxon>Burkholderiales</taxon>
        <taxon>Oxalobacteraceae</taxon>
        <taxon>Undibacterium</taxon>
    </lineage>
</organism>
<accession>A0ABV7F8X8</accession>
<name>A0ABV7F8X8_9BURK</name>
<keyword evidence="3" id="KW-1185">Reference proteome</keyword>
<comment type="caution">
    <text evidence="2">The sequence shown here is derived from an EMBL/GenBank/DDBJ whole genome shotgun (WGS) entry which is preliminary data.</text>
</comment>
<gene>
    <name evidence="2" type="ORF">ACFOFO_20765</name>
</gene>
<dbReference type="Proteomes" id="UP001595530">
    <property type="component" value="Unassembled WGS sequence"/>
</dbReference>
<evidence type="ECO:0000313" key="3">
    <source>
        <dbReference type="Proteomes" id="UP001595530"/>
    </source>
</evidence>
<feature type="region of interest" description="Disordered" evidence="1">
    <location>
        <begin position="1"/>
        <end position="26"/>
    </location>
</feature>
<proteinExistence type="predicted"/>
<evidence type="ECO:0000256" key="1">
    <source>
        <dbReference type="SAM" id="MobiDB-lite"/>
    </source>
</evidence>
<protein>
    <submittedName>
        <fullName evidence="2">Uncharacterized protein</fullName>
    </submittedName>
</protein>
<dbReference type="EMBL" id="JBHRTP010000077">
    <property type="protein sequence ID" value="MFC3110365.1"/>
    <property type="molecule type" value="Genomic_DNA"/>
</dbReference>
<sequence>MRQVKCPDFMHPDRRRAPESGANSGGYPFEGAIKFITTEGDVWVFPNGRVIDLRPPQEHR</sequence>